<evidence type="ECO:0000313" key="2">
    <source>
        <dbReference type="Proteomes" id="UP000237684"/>
    </source>
</evidence>
<dbReference type="EMBL" id="NIGF01000007">
    <property type="protein sequence ID" value="PQV63979.1"/>
    <property type="molecule type" value="Genomic_DNA"/>
</dbReference>
<feature type="non-terminal residue" evidence="1">
    <location>
        <position position="59"/>
    </location>
</feature>
<protein>
    <submittedName>
        <fullName evidence="1">Uncharacterized protein</fullName>
    </submittedName>
</protein>
<reference evidence="1 2" key="1">
    <citation type="journal article" date="2018" name="Syst. Appl. Microbiol.">
        <title>Abditibacterium utsteinense sp. nov., the first cultivated member of candidate phylum FBP, isolated from ice-free Antarctic soil samples.</title>
        <authorList>
            <person name="Tahon G."/>
            <person name="Tytgat B."/>
            <person name="Lebbe L."/>
            <person name="Carlier A."/>
            <person name="Willems A."/>
        </authorList>
    </citation>
    <scope>NUCLEOTIDE SEQUENCE [LARGE SCALE GENOMIC DNA]</scope>
    <source>
        <strain evidence="1 2">LMG 29911</strain>
    </source>
</reference>
<evidence type="ECO:0000313" key="1">
    <source>
        <dbReference type="EMBL" id="PQV63979.1"/>
    </source>
</evidence>
<organism evidence="1 2">
    <name type="scientific">Abditibacterium utsteinense</name>
    <dbReference type="NCBI Taxonomy" id="1960156"/>
    <lineage>
        <taxon>Bacteria</taxon>
        <taxon>Pseudomonadati</taxon>
        <taxon>Abditibacteriota</taxon>
        <taxon>Abditibacteriia</taxon>
        <taxon>Abditibacteriales</taxon>
        <taxon>Abditibacteriaceae</taxon>
        <taxon>Abditibacterium</taxon>
    </lineage>
</organism>
<accession>A0A2S8STA4</accession>
<keyword evidence="2" id="KW-1185">Reference proteome</keyword>
<name>A0A2S8STA4_9BACT</name>
<dbReference type="AlphaFoldDB" id="A0A2S8STA4"/>
<gene>
    <name evidence="1" type="ORF">B1R32_1071</name>
</gene>
<dbReference type="InParanoid" id="A0A2S8STA4"/>
<comment type="caution">
    <text evidence="1">The sequence shown here is derived from an EMBL/GenBank/DDBJ whole genome shotgun (WGS) entry which is preliminary data.</text>
</comment>
<sequence length="59" mass="6664">MNRWHKLARFKKAASFEARGSFSFIRLALDTPLLAAGRKERNGAAVGKRVRATIKECLF</sequence>
<dbReference type="Proteomes" id="UP000237684">
    <property type="component" value="Unassembled WGS sequence"/>
</dbReference>
<proteinExistence type="predicted"/>